<dbReference type="Proteomes" id="UP000689195">
    <property type="component" value="Unassembled WGS sequence"/>
</dbReference>
<protein>
    <submittedName>
        <fullName evidence="1">Uncharacterized protein</fullName>
    </submittedName>
</protein>
<evidence type="ECO:0000313" key="3">
    <source>
        <dbReference type="Proteomes" id="UP000689195"/>
    </source>
</evidence>
<reference evidence="1" key="1">
    <citation type="submission" date="2021-01" db="EMBL/GenBank/DDBJ databases">
        <authorList>
            <consortium name="Genoscope - CEA"/>
            <person name="William W."/>
        </authorList>
    </citation>
    <scope>NUCLEOTIDE SEQUENCE</scope>
</reference>
<proteinExistence type="predicted"/>
<organism evidence="1 3">
    <name type="scientific">Paramecium pentaurelia</name>
    <dbReference type="NCBI Taxonomy" id="43138"/>
    <lineage>
        <taxon>Eukaryota</taxon>
        <taxon>Sar</taxon>
        <taxon>Alveolata</taxon>
        <taxon>Ciliophora</taxon>
        <taxon>Intramacronucleata</taxon>
        <taxon>Oligohymenophorea</taxon>
        <taxon>Peniculida</taxon>
        <taxon>Parameciidae</taxon>
        <taxon>Paramecium</taxon>
    </lineage>
</organism>
<evidence type="ECO:0000313" key="2">
    <source>
        <dbReference type="EMBL" id="CAD8201971.1"/>
    </source>
</evidence>
<sequence>MVQQQIKKQSVINVFFANFINTLNFYKKKYLFFFGLDTLIKKQSSNLLSNPKYINDQKFKYQLKVIHPLKKIGLNLFFILIIQIKGKNHFHKKISEHDKYQERLNHFYYGTKFLIRGGGFKVRLDSQIKIQVETHGHRMCFINSYFFTFQSQGESKLNYYIIQMNHFQIKEYQIKIYLKDCAYFSLICITVKRKYYLINAKTLQIIYHIRELYRDDQPKNYEQPISHLFKRNQEYKEK</sequence>
<accession>A0A8S1XKK5</accession>
<keyword evidence="3" id="KW-1185">Reference proteome</keyword>
<comment type="caution">
    <text evidence="1">The sequence shown here is derived from an EMBL/GenBank/DDBJ whole genome shotgun (WGS) entry which is preliminary data.</text>
</comment>
<name>A0A8S1XKK5_9CILI</name>
<dbReference type="EMBL" id="CAJJDO010000129">
    <property type="protein sequence ID" value="CAD8201970.1"/>
    <property type="molecule type" value="Genomic_DNA"/>
</dbReference>
<gene>
    <name evidence="1" type="ORF">PPENT_87.1.T1290136</name>
    <name evidence="2" type="ORF">PPENT_87.1.T1290137</name>
</gene>
<dbReference type="AlphaFoldDB" id="A0A8S1XKK5"/>
<dbReference type="EMBL" id="CAJJDO010000129">
    <property type="protein sequence ID" value="CAD8201971.1"/>
    <property type="molecule type" value="Genomic_DNA"/>
</dbReference>
<evidence type="ECO:0000313" key="1">
    <source>
        <dbReference type="EMBL" id="CAD8201970.1"/>
    </source>
</evidence>